<dbReference type="Gene3D" id="3.40.50.1220">
    <property type="entry name" value="TPP-binding domain"/>
    <property type="match status" value="1"/>
</dbReference>
<protein>
    <submittedName>
        <fullName evidence="9">Acetolactate synthase catalytic subunit</fullName>
        <ecNumber evidence="9">2.3.3.15</ecNumber>
    </submittedName>
</protein>
<dbReference type="Pfam" id="PF02776">
    <property type="entry name" value="TPP_enzyme_N"/>
    <property type="match status" value="1"/>
</dbReference>
<dbReference type="InterPro" id="IPR012001">
    <property type="entry name" value="Thiamin_PyroP_enz_TPP-bd_dom"/>
</dbReference>
<comment type="subcellular location">
    <subcellularLocation>
        <location evidence="1">Membrane</location>
        <topology evidence="1">Multi-pass membrane protein</topology>
    </subcellularLocation>
</comment>
<dbReference type="InterPro" id="IPR004776">
    <property type="entry name" value="Mem_transp_PIN-like"/>
</dbReference>
<dbReference type="SUPFAM" id="SSF52467">
    <property type="entry name" value="DHS-like NAD/FAD-binding domain"/>
    <property type="match status" value="1"/>
</dbReference>
<evidence type="ECO:0000256" key="3">
    <source>
        <dbReference type="ARBA" id="ARBA00022692"/>
    </source>
</evidence>
<feature type="transmembrane region" description="Helical" evidence="6">
    <location>
        <begin position="264"/>
        <end position="283"/>
    </location>
</feature>
<dbReference type="GO" id="GO:0009097">
    <property type="term" value="P:isoleucine biosynthetic process"/>
    <property type="evidence" value="ECO:0007669"/>
    <property type="project" value="TreeGrafter"/>
</dbReference>
<evidence type="ECO:0000256" key="1">
    <source>
        <dbReference type="ARBA" id="ARBA00004141"/>
    </source>
</evidence>
<evidence type="ECO:0000259" key="7">
    <source>
        <dbReference type="Pfam" id="PF00205"/>
    </source>
</evidence>
<proteinExistence type="inferred from homology"/>
<dbReference type="GO" id="GO:0016020">
    <property type="term" value="C:membrane"/>
    <property type="evidence" value="ECO:0007669"/>
    <property type="project" value="UniProtKB-SubCell"/>
</dbReference>
<feature type="transmembrane region" description="Helical" evidence="6">
    <location>
        <begin position="132"/>
        <end position="155"/>
    </location>
</feature>
<feature type="transmembrane region" description="Helical" evidence="6">
    <location>
        <begin position="200"/>
        <end position="221"/>
    </location>
</feature>
<accession>A0A4P0YE20</accession>
<feature type="transmembrane region" description="Helical" evidence="6">
    <location>
        <begin position="6"/>
        <end position="25"/>
    </location>
</feature>
<feature type="transmembrane region" description="Helical" evidence="6">
    <location>
        <begin position="46"/>
        <end position="65"/>
    </location>
</feature>
<feature type="transmembrane region" description="Helical" evidence="6">
    <location>
        <begin position="295"/>
        <end position="318"/>
    </location>
</feature>
<name>A0A4P0YE20_KLEPN</name>
<dbReference type="EC" id="2.3.3.15" evidence="9"/>
<dbReference type="GO" id="GO:0030976">
    <property type="term" value="F:thiamine pyrophosphate binding"/>
    <property type="evidence" value="ECO:0007669"/>
    <property type="project" value="InterPro"/>
</dbReference>
<dbReference type="GO" id="GO:0055085">
    <property type="term" value="P:transmembrane transport"/>
    <property type="evidence" value="ECO:0007669"/>
    <property type="project" value="InterPro"/>
</dbReference>
<keyword evidence="4 6" id="KW-1133">Transmembrane helix</keyword>
<feature type="domain" description="Thiamine pyrophosphate enzyme N-terminal TPP-binding" evidence="8">
    <location>
        <begin position="334"/>
        <end position="451"/>
    </location>
</feature>
<evidence type="ECO:0000313" key="9">
    <source>
        <dbReference type="EMBL" id="VTM58669.1"/>
    </source>
</evidence>
<dbReference type="AlphaFoldDB" id="A0A4P0YE20"/>
<evidence type="ECO:0000256" key="5">
    <source>
        <dbReference type="ARBA" id="ARBA00023136"/>
    </source>
</evidence>
<evidence type="ECO:0000259" key="8">
    <source>
        <dbReference type="Pfam" id="PF02776"/>
    </source>
</evidence>
<dbReference type="GO" id="GO:0000287">
    <property type="term" value="F:magnesium ion binding"/>
    <property type="evidence" value="ECO:0007669"/>
    <property type="project" value="InterPro"/>
</dbReference>
<dbReference type="GO" id="GO:0009099">
    <property type="term" value="P:L-valine biosynthetic process"/>
    <property type="evidence" value="ECO:0007669"/>
    <property type="project" value="TreeGrafter"/>
</dbReference>
<evidence type="ECO:0000256" key="4">
    <source>
        <dbReference type="ARBA" id="ARBA00022989"/>
    </source>
</evidence>
<keyword evidence="3 6" id="KW-0812">Transmembrane</keyword>
<comment type="similarity">
    <text evidence="2">Belongs to the TPP enzyme family.</text>
</comment>
<dbReference type="InterPro" id="IPR045229">
    <property type="entry name" value="TPP_enz"/>
</dbReference>
<dbReference type="GO" id="GO:0003984">
    <property type="term" value="F:acetolactate synthase activity"/>
    <property type="evidence" value="ECO:0007669"/>
    <property type="project" value="TreeGrafter"/>
</dbReference>
<dbReference type="InterPro" id="IPR029061">
    <property type="entry name" value="THDP-binding"/>
</dbReference>
<dbReference type="GO" id="GO:0050487">
    <property type="term" value="F:sulfoacetaldehyde acetyltransferase activity"/>
    <property type="evidence" value="ECO:0007669"/>
    <property type="project" value="UniProtKB-EC"/>
</dbReference>
<feature type="transmembrane region" description="Helical" evidence="6">
    <location>
        <begin position="71"/>
        <end position="94"/>
    </location>
</feature>
<dbReference type="GO" id="GO:0005948">
    <property type="term" value="C:acetolactate synthase complex"/>
    <property type="evidence" value="ECO:0007669"/>
    <property type="project" value="TreeGrafter"/>
</dbReference>
<dbReference type="EMBL" id="CABDVL010000003">
    <property type="protein sequence ID" value="VTM58669.1"/>
    <property type="molecule type" value="Genomic_DNA"/>
</dbReference>
<dbReference type="PANTHER" id="PTHR18968">
    <property type="entry name" value="THIAMINE PYROPHOSPHATE ENZYMES"/>
    <property type="match status" value="1"/>
</dbReference>
<dbReference type="InterPro" id="IPR012000">
    <property type="entry name" value="Thiamin_PyroP_enz_cen_dom"/>
</dbReference>
<evidence type="ECO:0000256" key="6">
    <source>
        <dbReference type="SAM" id="Phobius"/>
    </source>
</evidence>
<dbReference type="GO" id="GO:0050660">
    <property type="term" value="F:flavin adenine dinucleotide binding"/>
    <property type="evidence" value="ECO:0007669"/>
    <property type="project" value="TreeGrafter"/>
</dbReference>
<evidence type="ECO:0000256" key="2">
    <source>
        <dbReference type="ARBA" id="ARBA00007812"/>
    </source>
</evidence>
<dbReference type="Proteomes" id="UP000507695">
    <property type="component" value="Unassembled WGS sequence"/>
</dbReference>
<dbReference type="CDD" id="cd07035">
    <property type="entry name" value="TPP_PYR_POX_like"/>
    <property type="match status" value="1"/>
</dbReference>
<keyword evidence="5 6" id="KW-0472">Membrane</keyword>
<organism evidence="9">
    <name type="scientific">Klebsiella pneumoniae</name>
    <dbReference type="NCBI Taxonomy" id="573"/>
    <lineage>
        <taxon>Bacteria</taxon>
        <taxon>Pseudomonadati</taxon>
        <taxon>Pseudomonadota</taxon>
        <taxon>Gammaproteobacteria</taxon>
        <taxon>Enterobacterales</taxon>
        <taxon>Enterobacteriaceae</taxon>
        <taxon>Klebsiella/Raoultella group</taxon>
        <taxon>Klebsiella</taxon>
        <taxon>Klebsiella pneumoniae complex</taxon>
    </lineage>
</organism>
<dbReference type="Pfam" id="PF03547">
    <property type="entry name" value="Mem_trans"/>
    <property type="match status" value="1"/>
</dbReference>
<dbReference type="SUPFAM" id="SSF52518">
    <property type="entry name" value="Thiamin diphosphate-binding fold (THDP-binding)"/>
    <property type="match status" value="1"/>
</dbReference>
<feature type="transmembrane region" description="Helical" evidence="6">
    <location>
        <begin position="106"/>
        <end position="126"/>
    </location>
</feature>
<keyword evidence="9" id="KW-0808">Transferase</keyword>
<dbReference type="Gene3D" id="3.40.50.970">
    <property type="match status" value="1"/>
</dbReference>
<dbReference type="InterPro" id="IPR029035">
    <property type="entry name" value="DHS-like_NAD/FAD-binding_dom"/>
</dbReference>
<keyword evidence="9" id="KW-0012">Acyltransferase</keyword>
<feature type="transmembrane region" description="Helical" evidence="6">
    <location>
        <begin position="176"/>
        <end position="194"/>
    </location>
</feature>
<sequence length="812" mass="87990">MTQNNILLISGAILPVIITVIIGYISGKRKDFNWQQAGDINKIVMLYALPLSIFSNMVMTPRHIVMTMGPVAVAIILALILSFVIPLLVARYLFRRDLALSTLQALAIGSPAVPFIGTSVLAFLFGTVSASLITVSSITQNVFQLPLVMILMSVATGDKSQHISFGARVVNAIKQPVVWSPVIALIIVLADIHIPQTISMSLGLLGKASGGLALFAAGIVLYTRSIVITTATIITVIARNILVPGACYLILLKMGFSMEQIKEVVLTMAIPVGSIAIIIAMQYKTGEQEMASTMALSIIASIIYDGRIYFLNLLITAITPREYGENMASITLSAAELLLHRLQALDVAYIFINSGTDYPPVIEAWAKARATGQKVPELVICPHENAAIGMAHGYYLGTGKVQAVMVHTNVGLANAACGVINLANSNIPVLIFGGRTPISEHSHLGCRNTPIGYGQEMRDQAALIRESVKWDFELRLADQIGEHVDRAWAIASSLPKGPVYLSLPREPLCETFAVDETALQAGPSQQPVRYAPVREDIARAAEAIACARHPVIFAQRGARTAEGFARLDSLVREWAIPLVEYWGTEVTLSADNPLLAGADPSVWLADADVILVVDSQAPWMIAEGDCRQDCTVIQMGPDPLFSRYPVRGYRADINLAGETDEVFSLLEEALRPLQAARQQHVAERAAYTQNRIQQQKNQRDALLHASQTGAITKPWLSYCLGHLANQHRGRIVSELTHAAAVCRTDPCRELLPGSAGRRPGRSPAHRAGAAACAPGRADYCRRRRRVVPVRQPCGLPPYCGGNEASCPRRGRK</sequence>
<gene>
    <name evidence="9" type="primary">xsc</name>
    <name evidence="9" type="ORF">NCTC9183_05660</name>
</gene>
<dbReference type="NCBIfam" id="NF006203">
    <property type="entry name" value="PRK08327.1"/>
    <property type="match status" value="1"/>
</dbReference>
<feature type="transmembrane region" description="Helical" evidence="6">
    <location>
        <begin position="233"/>
        <end position="252"/>
    </location>
</feature>
<dbReference type="Pfam" id="PF00205">
    <property type="entry name" value="TPP_enzyme_M"/>
    <property type="match status" value="1"/>
</dbReference>
<reference evidence="9" key="1">
    <citation type="submission" date="2019-04" db="EMBL/GenBank/DDBJ databases">
        <authorList>
            <consortium name="Pathogen Informatics"/>
        </authorList>
    </citation>
    <scope>NUCLEOTIDE SEQUENCE</scope>
    <source>
        <strain evidence="9">NCTC9183</strain>
    </source>
</reference>
<feature type="domain" description="Thiamine pyrophosphate enzyme central" evidence="7">
    <location>
        <begin position="537"/>
        <end position="640"/>
    </location>
</feature>
<dbReference type="PANTHER" id="PTHR18968:SF13">
    <property type="entry name" value="ACETOLACTATE SYNTHASE CATALYTIC SUBUNIT, MITOCHONDRIAL"/>
    <property type="match status" value="1"/>
</dbReference>